<dbReference type="InterPro" id="IPR036388">
    <property type="entry name" value="WH-like_DNA-bd_sf"/>
</dbReference>
<dbReference type="GO" id="GO:0003677">
    <property type="term" value="F:DNA binding"/>
    <property type="evidence" value="ECO:0007669"/>
    <property type="project" value="UniProtKB-KW"/>
</dbReference>
<evidence type="ECO:0000313" key="4">
    <source>
        <dbReference type="Proteomes" id="UP000539473"/>
    </source>
</evidence>
<dbReference type="InterPro" id="IPR000835">
    <property type="entry name" value="HTH_MarR-typ"/>
</dbReference>
<evidence type="ECO:0000259" key="1">
    <source>
        <dbReference type="PROSITE" id="PS50995"/>
    </source>
</evidence>
<evidence type="ECO:0000313" key="3">
    <source>
        <dbReference type="EMBL" id="MBB5378591.1"/>
    </source>
</evidence>
<dbReference type="GO" id="GO:0003700">
    <property type="term" value="F:DNA-binding transcription factor activity"/>
    <property type="evidence" value="ECO:0007669"/>
    <property type="project" value="InterPro"/>
</dbReference>
<keyword evidence="5" id="KW-1185">Reference proteome</keyword>
<dbReference type="EMBL" id="BNAJ01000015">
    <property type="protein sequence ID" value="GHF61004.1"/>
    <property type="molecule type" value="Genomic_DNA"/>
</dbReference>
<reference evidence="2" key="4">
    <citation type="submission" date="2024-05" db="EMBL/GenBank/DDBJ databases">
        <authorList>
            <person name="Sun Q."/>
            <person name="Zhou Y."/>
        </authorList>
    </citation>
    <scope>NUCLEOTIDE SEQUENCE</scope>
    <source>
        <strain evidence="2">CGMCC 1.18437</strain>
    </source>
</reference>
<accession>A0A7W8NR56</accession>
<keyword evidence="3" id="KW-0238">DNA-binding</keyword>
<evidence type="ECO:0000313" key="2">
    <source>
        <dbReference type="EMBL" id="GHF61004.1"/>
    </source>
</evidence>
<gene>
    <name evidence="2" type="ORF">GCM10017781_41410</name>
    <name evidence="3" type="ORF">HNQ07_004098</name>
</gene>
<sequence>MSLNMLMVLRALHQRLDDPYYGLELQRALGISNGALYPILDKLERAGYVMSHTEDIDESAEGRRRRRYFRLTASGIPFAETQLKAAMQTLGQGATA</sequence>
<comment type="caution">
    <text evidence="3">The sequence shown here is derived from an EMBL/GenBank/DDBJ whole genome shotgun (WGS) entry which is preliminary data.</text>
</comment>
<proteinExistence type="predicted"/>
<dbReference type="PROSITE" id="PS50995">
    <property type="entry name" value="HTH_MARR_2"/>
    <property type="match status" value="1"/>
</dbReference>
<dbReference type="InterPro" id="IPR005149">
    <property type="entry name" value="Tscrpt_reg_PadR_N"/>
</dbReference>
<dbReference type="Proteomes" id="UP000539473">
    <property type="component" value="Unassembled WGS sequence"/>
</dbReference>
<dbReference type="Gene3D" id="1.10.10.10">
    <property type="entry name" value="Winged helix-like DNA-binding domain superfamily/Winged helix DNA-binding domain"/>
    <property type="match status" value="1"/>
</dbReference>
<dbReference type="SUPFAM" id="SSF46785">
    <property type="entry name" value="Winged helix' DNA-binding domain"/>
    <property type="match status" value="1"/>
</dbReference>
<reference evidence="5" key="2">
    <citation type="journal article" date="2019" name="Int. J. Syst. Evol. Microbiol.">
        <title>The Global Catalogue of Microorganisms (GCM) 10K type strain sequencing project: providing services to taxonomists for standard genome sequencing and annotation.</title>
        <authorList>
            <consortium name="The Broad Institute Genomics Platform"/>
            <consortium name="The Broad Institute Genome Sequencing Center for Infectious Disease"/>
            <person name="Wu L."/>
            <person name="Ma J."/>
        </authorList>
    </citation>
    <scope>NUCLEOTIDE SEQUENCE [LARGE SCALE GENOMIC DNA]</scope>
    <source>
        <strain evidence="5">CGMCC 1.18437</strain>
    </source>
</reference>
<name>A0A7W8NR56_9DEIO</name>
<organism evidence="3 4">
    <name type="scientific">Deinococcus metalli</name>
    <dbReference type="NCBI Taxonomy" id="1141878"/>
    <lineage>
        <taxon>Bacteria</taxon>
        <taxon>Thermotogati</taxon>
        <taxon>Deinococcota</taxon>
        <taxon>Deinococci</taxon>
        <taxon>Deinococcales</taxon>
        <taxon>Deinococcaceae</taxon>
        <taxon>Deinococcus</taxon>
    </lineage>
</organism>
<reference evidence="2" key="1">
    <citation type="journal article" date="2014" name="Int. J. Syst. Evol. Microbiol.">
        <title>Complete genome of a new Firmicutes species belonging to the dominant human colonic microbiota ('Ruminococcus bicirculans') reveals two chromosomes and a selective capacity to utilize plant glucans.</title>
        <authorList>
            <consortium name="NISC Comparative Sequencing Program"/>
            <person name="Wegmann U."/>
            <person name="Louis P."/>
            <person name="Goesmann A."/>
            <person name="Henrissat B."/>
            <person name="Duncan S.H."/>
            <person name="Flint H.J."/>
        </authorList>
    </citation>
    <scope>NUCLEOTIDE SEQUENCE</scope>
    <source>
        <strain evidence="2">CGMCC 1.18437</strain>
    </source>
</reference>
<dbReference type="InterPro" id="IPR036390">
    <property type="entry name" value="WH_DNA-bd_sf"/>
</dbReference>
<reference evidence="3 4" key="3">
    <citation type="submission" date="2020-08" db="EMBL/GenBank/DDBJ databases">
        <title>Genomic Encyclopedia of Type Strains, Phase IV (KMG-IV): sequencing the most valuable type-strain genomes for metagenomic binning, comparative biology and taxonomic classification.</title>
        <authorList>
            <person name="Goeker M."/>
        </authorList>
    </citation>
    <scope>NUCLEOTIDE SEQUENCE [LARGE SCALE GENOMIC DNA]</scope>
    <source>
        <strain evidence="3 4">DSM 27521</strain>
    </source>
</reference>
<dbReference type="Pfam" id="PF03551">
    <property type="entry name" value="PadR"/>
    <property type="match status" value="1"/>
</dbReference>
<dbReference type="AlphaFoldDB" id="A0A7W8NR56"/>
<dbReference type="Proteomes" id="UP000619376">
    <property type="component" value="Unassembled WGS sequence"/>
</dbReference>
<evidence type="ECO:0000313" key="5">
    <source>
        <dbReference type="Proteomes" id="UP000619376"/>
    </source>
</evidence>
<protein>
    <submittedName>
        <fullName evidence="3">DNA-binding PadR family transcriptional regulator</fullName>
    </submittedName>
</protein>
<feature type="domain" description="HTH marR-type" evidence="1">
    <location>
        <begin position="1"/>
        <end position="96"/>
    </location>
</feature>
<dbReference type="RefSeq" id="WP_191240090.1">
    <property type="nucleotide sequence ID" value="NZ_JBHRYK010000018.1"/>
</dbReference>
<dbReference type="EMBL" id="JACHFK010000014">
    <property type="protein sequence ID" value="MBB5378591.1"/>
    <property type="molecule type" value="Genomic_DNA"/>
</dbReference>